<gene>
    <name evidence="4" type="ORF">CLV56_0095</name>
</gene>
<protein>
    <submittedName>
        <fullName evidence="4">Excalibur calcium-binding domain-containing protein</fullName>
    </submittedName>
</protein>
<keyword evidence="2" id="KW-0472">Membrane</keyword>
<dbReference type="RefSeq" id="WP_211287948.1">
    <property type="nucleotide sequence ID" value="NZ_PGEZ01000001.1"/>
</dbReference>
<proteinExistence type="predicted"/>
<dbReference type="InterPro" id="IPR008613">
    <property type="entry name" value="Excalibur_Ca-bd_domain"/>
</dbReference>
<feature type="region of interest" description="Disordered" evidence="1">
    <location>
        <begin position="332"/>
        <end position="373"/>
    </location>
</feature>
<feature type="compositionally biased region" description="Low complexity" evidence="1">
    <location>
        <begin position="346"/>
        <end position="368"/>
    </location>
</feature>
<comment type="caution">
    <text evidence="4">The sequence shown here is derived from an EMBL/GenBank/DDBJ whole genome shotgun (WGS) entry which is preliminary data.</text>
</comment>
<dbReference type="PANTHER" id="PTHR24094:SF15">
    <property type="entry name" value="AMP-DEPENDENT SYNTHETASE_LIGASE DOMAIN-CONTAINING PROTEIN-RELATED"/>
    <property type="match status" value="1"/>
</dbReference>
<sequence>MTTSPDRSRNRGQQSTWSVWLGWTVSAALAALGAASGGLSGFLIMSGLVLLLVALVATIRGRVRWALLRSRVAGVSALAVALAVIVVGGAVADTEPAGRIAASETSSVADEPAPTSSPSDPSAGSPSRQPSDPTTSVSPSTPGADTALALLATLPVKGRAPKTGYDRDQFGQAWADVDRNGCDTRNDILRRDLTELVVESGTHGCVVLTGRLDGPYTGESIDFVRGAATSSAVQIDHVVALSDAWQKGGQQLRLGARTALANDPLNLLAVDGPTNASKGDGDAATWLPPSKHFRCAYVARQVAVKARYDLWVTRAEHDAIERVLTACPDTVVPTSEPVPLGGGRTGTPEPTSGPTPTRKPTRRGTGSTDPRFDTCTAAIDAGYGPYVRGKDAEYGWYDDRDADGTVCE</sequence>
<accession>A0A2M9BD72</accession>
<evidence type="ECO:0000256" key="1">
    <source>
        <dbReference type="SAM" id="MobiDB-lite"/>
    </source>
</evidence>
<dbReference type="InterPro" id="IPR011089">
    <property type="entry name" value="GmrSD_C"/>
</dbReference>
<dbReference type="Pfam" id="PF07510">
    <property type="entry name" value="GmrSD_C"/>
    <property type="match status" value="1"/>
</dbReference>
<dbReference type="Pfam" id="PF05901">
    <property type="entry name" value="Excalibur"/>
    <property type="match status" value="1"/>
</dbReference>
<feature type="transmembrane region" description="Helical" evidence="2">
    <location>
        <begin position="41"/>
        <end position="60"/>
    </location>
</feature>
<dbReference type="SMART" id="SM00894">
    <property type="entry name" value="Excalibur"/>
    <property type="match status" value="1"/>
</dbReference>
<feature type="region of interest" description="Disordered" evidence="1">
    <location>
        <begin position="101"/>
        <end position="142"/>
    </location>
</feature>
<feature type="transmembrane region" description="Helical" evidence="2">
    <location>
        <begin position="72"/>
        <end position="92"/>
    </location>
</feature>
<evidence type="ECO:0000256" key="2">
    <source>
        <dbReference type="SAM" id="Phobius"/>
    </source>
</evidence>
<evidence type="ECO:0000313" key="5">
    <source>
        <dbReference type="Proteomes" id="UP000230842"/>
    </source>
</evidence>
<reference evidence="4 5" key="1">
    <citation type="submission" date="2017-11" db="EMBL/GenBank/DDBJ databases">
        <title>Genomic Encyclopedia of Archaeal and Bacterial Type Strains, Phase II (KMG-II): From Individual Species to Whole Genera.</title>
        <authorList>
            <person name="Goeker M."/>
        </authorList>
    </citation>
    <scope>NUCLEOTIDE SEQUENCE [LARGE SCALE GENOMIC DNA]</scope>
    <source>
        <strain evidence="4 5">DSM 27763</strain>
    </source>
</reference>
<name>A0A2M9BD72_9ACTN</name>
<evidence type="ECO:0000259" key="3">
    <source>
        <dbReference type="SMART" id="SM00894"/>
    </source>
</evidence>
<dbReference type="Proteomes" id="UP000230842">
    <property type="component" value="Unassembled WGS sequence"/>
</dbReference>
<keyword evidence="2" id="KW-0812">Transmembrane</keyword>
<keyword evidence="5" id="KW-1185">Reference proteome</keyword>
<feature type="compositionally biased region" description="Low complexity" evidence="1">
    <location>
        <begin position="112"/>
        <end position="142"/>
    </location>
</feature>
<evidence type="ECO:0000313" key="4">
    <source>
        <dbReference type="EMBL" id="PJJ55896.1"/>
    </source>
</evidence>
<feature type="domain" description="Excalibur calcium-binding" evidence="3">
    <location>
        <begin position="371"/>
        <end position="408"/>
    </location>
</feature>
<keyword evidence="2" id="KW-1133">Transmembrane helix</keyword>
<organism evidence="4 5">
    <name type="scientific">Mumia flava</name>
    <dbReference type="NCBI Taxonomy" id="1348852"/>
    <lineage>
        <taxon>Bacteria</taxon>
        <taxon>Bacillati</taxon>
        <taxon>Actinomycetota</taxon>
        <taxon>Actinomycetes</taxon>
        <taxon>Propionibacteriales</taxon>
        <taxon>Nocardioidaceae</taxon>
        <taxon>Mumia</taxon>
    </lineage>
</organism>
<dbReference type="AlphaFoldDB" id="A0A2M9BD72"/>
<dbReference type="EMBL" id="PGEZ01000001">
    <property type="protein sequence ID" value="PJJ55896.1"/>
    <property type="molecule type" value="Genomic_DNA"/>
</dbReference>
<feature type="transmembrane region" description="Helical" evidence="2">
    <location>
        <begin position="17"/>
        <end position="35"/>
    </location>
</feature>
<dbReference type="PANTHER" id="PTHR24094">
    <property type="entry name" value="SECRETED PROTEIN"/>
    <property type="match status" value="1"/>
</dbReference>